<dbReference type="Gene3D" id="3.40.50.300">
    <property type="entry name" value="P-loop containing nucleotide triphosphate hydrolases"/>
    <property type="match status" value="2"/>
</dbReference>
<dbReference type="Proteomes" id="UP000182465">
    <property type="component" value="Unassembled WGS sequence"/>
</dbReference>
<evidence type="ECO:0000256" key="1">
    <source>
        <dbReference type="SAM" id="Coils"/>
    </source>
</evidence>
<feature type="coiled-coil region" evidence="1">
    <location>
        <begin position="546"/>
        <end position="573"/>
    </location>
</feature>
<evidence type="ECO:0000313" key="3">
    <source>
        <dbReference type="EMBL" id="OIO15867.1"/>
    </source>
</evidence>
<dbReference type="SUPFAM" id="SSF52540">
    <property type="entry name" value="P-loop containing nucleoside triphosphate hydrolases"/>
    <property type="match status" value="1"/>
</dbReference>
<reference evidence="3" key="1">
    <citation type="journal article" date="2016" name="Environ. Microbiol.">
        <title>Genomic resolution of a cold subsurface aquifer community provides metabolic insights for novel microbes adapted to high CO concentrations.</title>
        <authorList>
            <person name="Probst A.J."/>
            <person name="Castelle C.J."/>
            <person name="Singh A."/>
            <person name="Brown C.T."/>
            <person name="Anantharaman K."/>
            <person name="Sharon I."/>
            <person name="Hug L.A."/>
            <person name="Burstein D."/>
            <person name="Emerson J.B."/>
            <person name="Thomas B.C."/>
            <person name="Banfield J.F."/>
        </authorList>
    </citation>
    <scope>NUCLEOTIDE SEQUENCE [LARGE SCALE GENOMIC DNA]</scope>
    <source>
        <strain evidence="3">CG1_02_38_13</strain>
    </source>
</reference>
<protein>
    <recommendedName>
        <fullName evidence="2">RecF/RecN/SMC N-terminal domain-containing protein</fullName>
    </recommendedName>
</protein>
<proteinExistence type="predicted"/>
<dbReference type="PANTHER" id="PTHR43977">
    <property type="entry name" value="STRUCTURAL MAINTENANCE OF CHROMOSOMES PROTEIN 3"/>
    <property type="match status" value="1"/>
</dbReference>
<evidence type="ECO:0000259" key="2">
    <source>
        <dbReference type="Pfam" id="PF02463"/>
    </source>
</evidence>
<accession>A0A1J4TXX1</accession>
<feature type="coiled-coil region" evidence="1">
    <location>
        <begin position="409"/>
        <end position="471"/>
    </location>
</feature>
<sequence>MHLKSLQILGFKSFAKKTVFEFARGITAIVGPNGSGKSNVADSIRWVMGEQSIKTLRGKKSEDVIFAGSDKKARLGMAEVSLELDNSDKKVPINYNELLISRKIYRSGESDYLINGAKSRLVDVNSLLTKANFGHRTYSVIGQGMIDNFLMATPQERKEFFEEASGVKQYQIKKNEALNKFNGTWQNLGILNVKLSEMEPQLKLLTRQAKKLEKRKKIEQELYHARLEYYSKYWREIDNKFLAHKKKLDEYVSEQNKAHVITESLKNQVKHIVQDSVVNEKIEKLREKQQIAMEDKMKLKENLLHLKMKLANEMRQVVMNVKNISYNELENINREIEYIDMRHKKLIGLLTRENNAKIIVEEITDINKKVDEILQFIKPYIKKEIINIQQESFKNIETRESIASGEEEIQKRDKEIVKIQIEIKKLTEEDQRNRSGLWQAQQAYQDEQNRLNNINAKMNDVRVELARVETKRYDLRQEINNELGSLGALAQYQDDGTDITNEQKTIFENRINKFKTELAVIGGIDPEIEAEYVAVKERYDFLMNQTTDLKNALDSLKKLVNDLDNTIKKQMKESFNEINKYFQKYFNELFIGGRAELVLMQEKEFEQEEKIEDEESAFDEKKISINFFQEKSKKNGYAGIEVKATPPGKKLKSIAALSGGERALTSIALICAIISANPSPFVLLDEVDAALDEINSIRFAEILNELAHKTQFIVITHNRATMEKAKLLYGVTIGNDGISKLVSLKFEIAKQYINR</sequence>
<dbReference type="InterPro" id="IPR027417">
    <property type="entry name" value="P-loop_NTPase"/>
</dbReference>
<keyword evidence="1" id="KW-0175">Coiled coil</keyword>
<gene>
    <name evidence="3" type="ORF">AUJ29_03410</name>
</gene>
<name>A0A1J4TXX1_9BACT</name>
<feature type="domain" description="RecF/RecN/SMC N-terminal" evidence="2">
    <location>
        <begin position="2"/>
        <end position="739"/>
    </location>
</feature>
<dbReference type="Pfam" id="PF02463">
    <property type="entry name" value="SMC_N"/>
    <property type="match status" value="1"/>
</dbReference>
<comment type="caution">
    <text evidence="3">The sequence shown here is derived from an EMBL/GenBank/DDBJ whole genome shotgun (WGS) entry which is preliminary data.</text>
</comment>
<organism evidence="3 4">
    <name type="scientific">Candidatus Kuenenbacteria bacterium CG1_02_38_13</name>
    <dbReference type="NCBI Taxonomy" id="1805235"/>
    <lineage>
        <taxon>Bacteria</taxon>
        <taxon>Candidatus Kueneniibacteriota</taxon>
    </lineage>
</organism>
<dbReference type="InterPro" id="IPR003395">
    <property type="entry name" value="RecF/RecN/SMC_N"/>
</dbReference>
<evidence type="ECO:0000313" key="4">
    <source>
        <dbReference type="Proteomes" id="UP000182465"/>
    </source>
</evidence>
<dbReference type="AlphaFoldDB" id="A0A1J4TXX1"/>
<feature type="coiled-coil region" evidence="1">
    <location>
        <begin position="195"/>
        <end position="222"/>
    </location>
</feature>
<feature type="coiled-coil region" evidence="1">
    <location>
        <begin position="282"/>
        <end position="316"/>
    </location>
</feature>
<dbReference type="EMBL" id="MNVB01000074">
    <property type="protein sequence ID" value="OIO15867.1"/>
    <property type="molecule type" value="Genomic_DNA"/>
</dbReference>